<feature type="domain" description="PAS" evidence="6">
    <location>
        <begin position="269"/>
        <end position="329"/>
    </location>
</feature>
<dbReference type="EC" id="2.7.13.3" evidence="2"/>
<keyword evidence="3" id="KW-0597">Phosphoprotein</keyword>
<dbReference type="Pfam" id="PF08447">
    <property type="entry name" value="PAS_3"/>
    <property type="match status" value="2"/>
</dbReference>
<dbReference type="InterPro" id="IPR013655">
    <property type="entry name" value="PAS_fold_3"/>
</dbReference>
<keyword evidence="9" id="KW-1185">Reference proteome</keyword>
<dbReference type="Gene3D" id="3.30.450.40">
    <property type="match status" value="1"/>
</dbReference>
<dbReference type="GO" id="GO:0000155">
    <property type="term" value="F:phosphorelay sensor kinase activity"/>
    <property type="evidence" value="ECO:0007669"/>
    <property type="project" value="InterPro"/>
</dbReference>
<dbReference type="OrthoDB" id="5522855at2"/>
<protein>
    <recommendedName>
        <fullName evidence="2">histidine kinase</fullName>
        <ecNumber evidence="2">2.7.13.3</ecNumber>
    </recommendedName>
</protein>
<dbReference type="Pfam" id="PF13185">
    <property type="entry name" value="GAF_2"/>
    <property type="match status" value="1"/>
</dbReference>
<gene>
    <name evidence="8" type="ORF">SAMN04487996_110248</name>
</gene>
<dbReference type="InterPro" id="IPR000700">
    <property type="entry name" value="PAS-assoc_C"/>
</dbReference>
<evidence type="ECO:0000313" key="9">
    <source>
        <dbReference type="Proteomes" id="UP000198748"/>
    </source>
</evidence>
<dbReference type="SUPFAM" id="SSF47384">
    <property type="entry name" value="Homodimeric domain of signal transducing histidine kinase"/>
    <property type="match status" value="1"/>
</dbReference>
<feature type="domain" description="PAC" evidence="7">
    <location>
        <begin position="638"/>
        <end position="690"/>
    </location>
</feature>
<keyword evidence="5" id="KW-0418">Kinase</keyword>
<dbReference type="RefSeq" id="WP_090153029.1">
    <property type="nucleotide sequence ID" value="NZ_FNAN01000010.1"/>
</dbReference>
<dbReference type="PANTHER" id="PTHR43304:SF1">
    <property type="entry name" value="PAC DOMAIN-CONTAINING PROTEIN"/>
    <property type="match status" value="1"/>
</dbReference>
<dbReference type="Gene3D" id="2.10.70.100">
    <property type="match status" value="1"/>
</dbReference>
<evidence type="ECO:0000256" key="5">
    <source>
        <dbReference type="ARBA" id="ARBA00022777"/>
    </source>
</evidence>
<evidence type="ECO:0000259" key="6">
    <source>
        <dbReference type="PROSITE" id="PS50112"/>
    </source>
</evidence>
<dbReference type="Gene3D" id="1.10.287.130">
    <property type="match status" value="1"/>
</dbReference>
<dbReference type="Proteomes" id="UP000198748">
    <property type="component" value="Unassembled WGS sequence"/>
</dbReference>
<dbReference type="PROSITE" id="PS50112">
    <property type="entry name" value="PAS"/>
    <property type="match status" value="2"/>
</dbReference>
<dbReference type="Gene3D" id="3.30.450.20">
    <property type="entry name" value="PAS domain"/>
    <property type="match status" value="5"/>
</dbReference>
<dbReference type="InterPro" id="IPR052162">
    <property type="entry name" value="Sensor_kinase/Photoreceptor"/>
</dbReference>
<feature type="domain" description="PAC" evidence="7">
    <location>
        <begin position="764"/>
        <end position="818"/>
    </location>
</feature>
<dbReference type="InterPro" id="IPR029016">
    <property type="entry name" value="GAF-like_dom_sf"/>
</dbReference>
<evidence type="ECO:0000259" key="7">
    <source>
        <dbReference type="PROSITE" id="PS50113"/>
    </source>
</evidence>
<dbReference type="SUPFAM" id="SSF55781">
    <property type="entry name" value="GAF domain-like"/>
    <property type="match status" value="1"/>
</dbReference>
<dbReference type="PROSITE" id="PS50113">
    <property type="entry name" value="PAC"/>
    <property type="match status" value="3"/>
</dbReference>
<dbReference type="PANTHER" id="PTHR43304">
    <property type="entry name" value="PHYTOCHROME-LIKE PROTEIN CPH1"/>
    <property type="match status" value="1"/>
</dbReference>
<reference evidence="9" key="1">
    <citation type="submission" date="2016-10" db="EMBL/GenBank/DDBJ databases">
        <authorList>
            <person name="Varghese N."/>
            <person name="Submissions S."/>
        </authorList>
    </citation>
    <scope>NUCLEOTIDE SEQUENCE [LARGE SCALE GENOMIC DNA]</scope>
    <source>
        <strain evidence="9">DSM 25329</strain>
    </source>
</reference>
<comment type="catalytic activity">
    <reaction evidence="1">
        <text>ATP + protein L-histidine = ADP + protein N-phospho-L-histidine.</text>
        <dbReference type="EC" id="2.7.13.3"/>
    </reaction>
</comment>
<keyword evidence="4" id="KW-0808">Transferase</keyword>
<organism evidence="8 9">
    <name type="scientific">Dyadobacter soli</name>
    <dbReference type="NCBI Taxonomy" id="659014"/>
    <lineage>
        <taxon>Bacteria</taxon>
        <taxon>Pseudomonadati</taxon>
        <taxon>Bacteroidota</taxon>
        <taxon>Cytophagia</taxon>
        <taxon>Cytophagales</taxon>
        <taxon>Spirosomataceae</taxon>
        <taxon>Dyadobacter</taxon>
    </lineage>
</organism>
<dbReference type="NCBIfam" id="TIGR00229">
    <property type="entry name" value="sensory_box"/>
    <property type="match status" value="3"/>
</dbReference>
<evidence type="ECO:0000256" key="4">
    <source>
        <dbReference type="ARBA" id="ARBA00022679"/>
    </source>
</evidence>
<sequence length="886" mass="101412">MINHYLSQVFKYLPAPSMVVLTDVPKFTITDVNDAYLEMVRMGRDELIGKGFYEAFPNNPYNRVPPWNNLLEKLVADGLPNQSPATKYILPPDSEGRQDVKYLLATNTPIRSEAGDLTCILRTVMDVTEVTLARQTHSPFTSEKFLTETLRIARIGSWEADLINEVINWSDVVKEIHEVPADYQPGFLTTMDFYRPGAHREAFMQAVQETIVSGKLFDLELIIITWRGEEKWVRVTGKAEVVEGVCTRIYGVIHDIHEQKMVGQELVQSHRQFESLVQTVDGIVWEADADTFEFNFISDQVRNILGYTPEEWLADPAFWQNHIYTEDREQAVRYCHRETRGLRNHTFDYRMVKADGSLVWIKDVVSVITEDGKAVTLRGLMVDITEAKRLENLEHLEKIVLEMNSMKDTPLASVLDTYVRGVEAMFPHSRCSLLGIKNKKLYSLASPSLPLEYVEAINGREIGENAGSCGTAAFLKQQVIVSDIAADPRWETYRQLALPHNLLACWSHPIILDDDVVATFAVYYDHITVPGEDELKVIERVASILKVIFENRQNSELVQDVNERYEYVNMATNDAIYDWDLARDHIEWGDGFFRLFGNEPEMVRYPLARWAERVHPADRECVEKSLEMQLADPQQRKWSTDYRFMKSDGEYAYVEEIGYIRRNRAGKAVRMIGVMRDVTKTRQEQHELKLLVSVITNTNDAVLIAESDPGDISGLKILYVNAAFTRITGHSPEEVVGKSPALLRGFSPARNDFDRLQDAIFNVEALKGATLRYVRDGEEFFINLSLLPVADAGGVHTHWIAIGHDVTDRLRYISEIEERNHKLQEIAWMQSHVIRAPLARLMGLIDLIRNYQHSDTEKNELLDHVLTSAYALDEIIRDISSKTERI</sequence>
<dbReference type="STRING" id="659014.SAMN04487996_110248"/>
<dbReference type="InterPro" id="IPR001610">
    <property type="entry name" value="PAC"/>
</dbReference>
<dbReference type="InterPro" id="IPR036097">
    <property type="entry name" value="HisK_dim/P_sf"/>
</dbReference>
<dbReference type="CDD" id="cd00130">
    <property type="entry name" value="PAS"/>
    <property type="match status" value="4"/>
</dbReference>
<accession>A0A1G7KX01</accession>
<evidence type="ECO:0000256" key="3">
    <source>
        <dbReference type="ARBA" id="ARBA00022553"/>
    </source>
</evidence>
<dbReference type="SUPFAM" id="SSF55785">
    <property type="entry name" value="PYP-like sensor domain (PAS domain)"/>
    <property type="match status" value="5"/>
</dbReference>
<name>A0A1G7KX01_9BACT</name>
<dbReference type="SMART" id="SM00086">
    <property type="entry name" value="PAC"/>
    <property type="match status" value="5"/>
</dbReference>
<dbReference type="EMBL" id="FNAN01000010">
    <property type="protein sequence ID" value="SDF41782.1"/>
    <property type="molecule type" value="Genomic_DNA"/>
</dbReference>
<evidence type="ECO:0000256" key="2">
    <source>
        <dbReference type="ARBA" id="ARBA00012438"/>
    </source>
</evidence>
<evidence type="ECO:0000313" key="8">
    <source>
        <dbReference type="EMBL" id="SDF41782.1"/>
    </source>
</evidence>
<dbReference type="SMART" id="SM00091">
    <property type="entry name" value="PAS"/>
    <property type="match status" value="4"/>
</dbReference>
<dbReference type="Pfam" id="PF13426">
    <property type="entry name" value="PAS_9"/>
    <property type="match status" value="2"/>
</dbReference>
<evidence type="ECO:0000256" key="1">
    <source>
        <dbReference type="ARBA" id="ARBA00000085"/>
    </source>
</evidence>
<dbReference type="InterPro" id="IPR035965">
    <property type="entry name" value="PAS-like_dom_sf"/>
</dbReference>
<proteinExistence type="predicted"/>
<feature type="domain" description="PAC" evidence="7">
    <location>
        <begin position="345"/>
        <end position="396"/>
    </location>
</feature>
<dbReference type="AlphaFoldDB" id="A0A1G7KX01"/>
<dbReference type="InterPro" id="IPR003018">
    <property type="entry name" value="GAF"/>
</dbReference>
<feature type="domain" description="PAS" evidence="6">
    <location>
        <begin position="687"/>
        <end position="739"/>
    </location>
</feature>
<dbReference type="InterPro" id="IPR000014">
    <property type="entry name" value="PAS"/>
</dbReference>